<keyword evidence="6 11" id="KW-0479">Metal-binding</keyword>
<dbReference type="PANTHER" id="PTHR30040">
    <property type="entry name" value="THIAMINE BIOSYNTHESIS LIPOPROTEIN APBE"/>
    <property type="match status" value="1"/>
</dbReference>
<comment type="caution">
    <text evidence="12">The sequence shown here is derived from an EMBL/GenBank/DDBJ whole genome shotgun (WGS) entry which is preliminary data.</text>
</comment>
<dbReference type="GO" id="GO:0016740">
    <property type="term" value="F:transferase activity"/>
    <property type="evidence" value="ECO:0007669"/>
    <property type="project" value="UniProtKB-KW"/>
</dbReference>
<organism evidence="12 13">
    <name type="scientific">Luteolibacter algae</name>
    <dbReference type="NCBI Taxonomy" id="454151"/>
    <lineage>
        <taxon>Bacteria</taxon>
        <taxon>Pseudomonadati</taxon>
        <taxon>Verrucomicrobiota</taxon>
        <taxon>Verrucomicrobiia</taxon>
        <taxon>Verrucomicrobiales</taxon>
        <taxon>Verrucomicrobiaceae</taxon>
        <taxon>Luteolibacter</taxon>
    </lineage>
</organism>
<dbReference type="InterPro" id="IPR003374">
    <property type="entry name" value="ApbE-like_sf"/>
</dbReference>
<sequence length="327" mass="35408">MNRRAFINRLALTGLGFMGVENRAFAVGRLGHDCMWEWGCMGSYFKAYFQLPAGRTEAEFNSLRKEVAGMLSRLELIFSVHRPDSEALALCRKANAQPGKPIAVSNDLMKVTGSALEYSEMTRGHFDLTVGSLTNYWRFCAASQKIPDPERVELLRKRVGWGQLELGEKTITFHPKSGEILLDYGGIAKGYAADRAMACFRKAGITAAVLDLGGEIIASDAPIGKSGWEIAILDPNGAVAGESVFLVNQALSTSGDLYQSISDKELHLSHVVNRREPAGLRKNSSVTVVAESAVAADCLATAAHSSMGSADFAVISRLCEKIWSRSG</sequence>
<keyword evidence="8 11" id="KW-0460">Magnesium</keyword>
<protein>
    <recommendedName>
        <fullName evidence="3 11">FAD:protein FMN transferase</fullName>
        <ecNumber evidence="2 11">2.7.1.180</ecNumber>
    </recommendedName>
    <alternativeName>
        <fullName evidence="9 11">Flavin transferase</fullName>
    </alternativeName>
</protein>
<evidence type="ECO:0000256" key="9">
    <source>
        <dbReference type="ARBA" id="ARBA00031306"/>
    </source>
</evidence>
<keyword evidence="13" id="KW-1185">Reference proteome</keyword>
<comment type="catalytic activity">
    <reaction evidence="10 11">
        <text>L-threonyl-[protein] + FAD = FMN-L-threonyl-[protein] + AMP + H(+)</text>
        <dbReference type="Rhea" id="RHEA:36847"/>
        <dbReference type="Rhea" id="RHEA-COMP:11060"/>
        <dbReference type="Rhea" id="RHEA-COMP:11061"/>
        <dbReference type="ChEBI" id="CHEBI:15378"/>
        <dbReference type="ChEBI" id="CHEBI:30013"/>
        <dbReference type="ChEBI" id="CHEBI:57692"/>
        <dbReference type="ChEBI" id="CHEBI:74257"/>
        <dbReference type="ChEBI" id="CHEBI:456215"/>
        <dbReference type="EC" id="2.7.1.180"/>
    </reaction>
</comment>
<evidence type="ECO:0000313" key="13">
    <source>
        <dbReference type="Proteomes" id="UP001597375"/>
    </source>
</evidence>
<gene>
    <name evidence="12" type="ORF">ACFSSA_08065</name>
</gene>
<keyword evidence="5 11" id="KW-0808">Transferase</keyword>
<evidence type="ECO:0000313" key="12">
    <source>
        <dbReference type="EMBL" id="MFD2256627.1"/>
    </source>
</evidence>
<evidence type="ECO:0000256" key="2">
    <source>
        <dbReference type="ARBA" id="ARBA00011955"/>
    </source>
</evidence>
<dbReference type="PANTHER" id="PTHR30040:SF2">
    <property type="entry name" value="FAD:PROTEIN FMN TRANSFERASE"/>
    <property type="match status" value="1"/>
</dbReference>
<evidence type="ECO:0000256" key="6">
    <source>
        <dbReference type="ARBA" id="ARBA00022723"/>
    </source>
</evidence>
<accession>A0ABW5D6C8</accession>
<dbReference type="Pfam" id="PF02424">
    <property type="entry name" value="ApbE"/>
    <property type="match status" value="1"/>
</dbReference>
<keyword evidence="4 11" id="KW-0285">Flavoprotein</keyword>
<proteinExistence type="inferred from homology"/>
<comment type="cofactor">
    <cofactor evidence="1">
        <name>Mg(2+)</name>
        <dbReference type="ChEBI" id="CHEBI:18420"/>
    </cofactor>
</comment>
<dbReference type="EC" id="2.7.1.180" evidence="2 11"/>
<dbReference type="SUPFAM" id="SSF143631">
    <property type="entry name" value="ApbE-like"/>
    <property type="match status" value="1"/>
</dbReference>
<evidence type="ECO:0000256" key="4">
    <source>
        <dbReference type="ARBA" id="ARBA00022630"/>
    </source>
</evidence>
<reference evidence="13" key="1">
    <citation type="journal article" date="2019" name="Int. J. Syst. Evol. Microbiol.">
        <title>The Global Catalogue of Microorganisms (GCM) 10K type strain sequencing project: providing services to taxonomists for standard genome sequencing and annotation.</title>
        <authorList>
            <consortium name="The Broad Institute Genomics Platform"/>
            <consortium name="The Broad Institute Genome Sequencing Center for Infectious Disease"/>
            <person name="Wu L."/>
            <person name="Ma J."/>
        </authorList>
    </citation>
    <scope>NUCLEOTIDE SEQUENCE [LARGE SCALE GENOMIC DNA]</scope>
    <source>
        <strain evidence="13">CGMCC 4.7106</strain>
    </source>
</reference>
<dbReference type="InterPro" id="IPR024932">
    <property type="entry name" value="ApbE"/>
</dbReference>
<evidence type="ECO:0000256" key="1">
    <source>
        <dbReference type="ARBA" id="ARBA00001946"/>
    </source>
</evidence>
<dbReference type="EMBL" id="JBHUIT010000010">
    <property type="protein sequence ID" value="MFD2256627.1"/>
    <property type="molecule type" value="Genomic_DNA"/>
</dbReference>
<evidence type="ECO:0000256" key="3">
    <source>
        <dbReference type="ARBA" id="ARBA00016337"/>
    </source>
</evidence>
<name>A0ABW5D6C8_9BACT</name>
<keyword evidence="7 11" id="KW-0274">FAD</keyword>
<dbReference type="RefSeq" id="WP_386819919.1">
    <property type="nucleotide sequence ID" value="NZ_JBHUIT010000010.1"/>
</dbReference>
<dbReference type="Gene3D" id="3.10.520.10">
    <property type="entry name" value="ApbE-like domains"/>
    <property type="match status" value="1"/>
</dbReference>
<evidence type="ECO:0000256" key="11">
    <source>
        <dbReference type="PIRNR" id="PIRNR006268"/>
    </source>
</evidence>
<evidence type="ECO:0000256" key="5">
    <source>
        <dbReference type="ARBA" id="ARBA00022679"/>
    </source>
</evidence>
<evidence type="ECO:0000256" key="10">
    <source>
        <dbReference type="ARBA" id="ARBA00048540"/>
    </source>
</evidence>
<dbReference type="PIRSF" id="PIRSF006268">
    <property type="entry name" value="ApbE"/>
    <property type="match status" value="1"/>
</dbReference>
<comment type="similarity">
    <text evidence="11">Belongs to the ApbE family.</text>
</comment>
<evidence type="ECO:0000256" key="8">
    <source>
        <dbReference type="ARBA" id="ARBA00022842"/>
    </source>
</evidence>
<evidence type="ECO:0000256" key="7">
    <source>
        <dbReference type="ARBA" id="ARBA00022827"/>
    </source>
</evidence>
<dbReference type="Proteomes" id="UP001597375">
    <property type="component" value="Unassembled WGS sequence"/>
</dbReference>